<dbReference type="InterPro" id="IPR040241">
    <property type="entry name" value="TRP_Flc/Pkd2-like"/>
</dbReference>
<evidence type="ECO:0000313" key="10">
    <source>
        <dbReference type="EMBL" id="KZZ89830.1"/>
    </source>
</evidence>
<comment type="subcellular location">
    <subcellularLocation>
        <location evidence="1">Membrane</location>
        <topology evidence="1">Multi-pass membrane protein</topology>
    </subcellularLocation>
</comment>
<keyword evidence="3 8" id="KW-0812">Transmembrane</keyword>
<feature type="compositionally biased region" description="Polar residues" evidence="7">
    <location>
        <begin position="1349"/>
        <end position="1370"/>
    </location>
</feature>
<organism evidence="10 11">
    <name type="scientific">Ascosphaera apis ARSEF 7405</name>
    <dbReference type="NCBI Taxonomy" id="392613"/>
    <lineage>
        <taxon>Eukaryota</taxon>
        <taxon>Fungi</taxon>
        <taxon>Dikarya</taxon>
        <taxon>Ascomycota</taxon>
        <taxon>Pezizomycotina</taxon>
        <taxon>Eurotiomycetes</taxon>
        <taxon>Eurotiomycetidae</taxon>
        <taxon>Onygenales</taxon>
        <taxon>Ascosphaeraceae</taxon>
        <taxon>Ascosphaera</taxon>
    </lineage>
</organism>
<protein>
    <recommendedName>
        <fullName evidence="9">ML-like domain-containing protein</fullName>
    </recommendedName>
</protein>
<feature type="transmembrane region" description="Helical" evidence="8">
    <location>
        <begin position="367"/>
        <end position="391"/>
    </location>
</feature>
<feature type="domain" description="ML-like" evidence="9">
    <location>
        <begin position="42"/>
        <end position="225"/>
    </location>
</feature>
<dbReference type="GO" id="GO:0016020">
    <property type="term" value="C:membrane"/>
    <property type="evidence" value="ECO:0007669"/>
    <property type="project" value="UniProtKB-SubCell"/>
</dbReference>
<comment type="caution">
    <text evidence="10">The sequence shown here is derived from an EMBL/GenBank/DDBJ whole genome shotgun (WGS) entry which is preliminary data.</text>
</comment>
<feature type="compositionally biased region" description="Basic and acidic residues" evidence="7">
    <location>
        <begin position="1028"/>
        <end position="1041"/>
    </location>
</feature>
<evidence type="ECO:0000259" key="9">
    <source>
        <dbReference type="SMART" id="SM01320"/>
    </source>
</evidence>
<feature type="transmembrane region" description="Helical" evidence="8">
    <location>
        <begin position="587"/>
        <end position="609"/>
    </location>
</feature>
<keyword evidence="5 8" id="KW-1133">Transmembrane helix</keyword>
<feature type="region of interest" description="Disordered" evidence="7">
    <location>
        <begin position="666"/>
        <end position="712"/>
    </location>
</feature>
<evidence type="ECO:0000256" key="4">
    <source>
        <dbReference type="ARBA" id="ARBA00022729"/>
    </source>
</evidence>
<keyword evidence="11" id="KW-1185">Reference proteome</keyword>
<dbReference type="Pfam" id="PF14558">
    <property type="entry name" value="TRP_N"/>
    <property type="match status" value="1"/>
</dbReference>
<feature type="transmembrane region" description="Helical" evidence="8">
    <location>
        <begin position="498"/>
        <end position="515"/>
    </location>
</feature>
<dbReference type="PANTHER" id="PTHR31145">
    <property type="entry name" value="INTEGRAL MEMBRANE PROTEIN (AFU_ORTHOLOGUE AFUA_7G01610)"/>
    <property type="match status" value="1"/>
</dbReference>
<keyword evidence="6 8" id="KW-0472">Membrane</keyword>
<evidence type="ECO:0000256" key="1">
    <source>
        <dbReference type="ARBA" id="ARBA00004141"/>
    </source>
</evidence>
<feature type="transmembrane region" description="Helical" evidence="8">
    <location>
        <begin position="230"/>
        <end position="251"/>
    </location>
</feature>
<comment type="similarity">
    <text evidence="2">Belongs to the transient receptor potential (TRP) ion channel family.</text>
</comment>
<name>A0A166NG96_9EURO</name>
<feature type="transmembrane region" description="Helical" evidence="8">
    <location>
        <begin position="445"/>
        <end position="467"/>
    </location>
</feature>
<feature type="region of interest" description="Disordered" evidence="7">
    <location>
        <begin position="918"/>
        <end position="1435"/>
    </location>
</feature>
<dbReference type="InterPro" id="IPR010308">
    <property type="entry name" value="TRP_C"/>
</dbReference>
<feature type="compositionally biased region" description="Polar residues" evidence="7">
    <location>
        <begin position="1180"/>
        <end position="1198"/>
    </location>
</feature>
<feature type="compositionally biased region" description="Polar residues" evidence="7">
    <location>
        <begin position="1016"/>
        <end position="1025"/>
    </location>
</feature>
<feature type="compositionally biased region" description="Pro residues" evidence="7">
    <location>
        <begin position="1110"/>
        <end position="1128"/>
    </location>
</feature>
<dbReference type="EMBL" id="AZGZ01000019">
    <property type="protein sequence ID" value="KZZ89830.1"/>
    <property type="molecule type" value="Genomic_DNA"/>
</dbReference>
<feature type="transmembrane region" description="Helical" evidence="8">
    <location>
        <begin position="411"/>
        <end position="433"/>
    </location>
</feature>
<feature type="transmembrane region" description="Helical" evidence="8">
    <location>
        <begin position="527"/>
        <end position="548"/>
    </location>
</feature>
<dbReference type="PANTHER" id="PTHR31145:SF6">
    <property type="entry name" value="INTEGRAL MEMBRANE PROTEIN (AFU_ORTHOLOGUE AFUA_7G01610)"/>
    <property type="match status" value="1"/>
</dbReference>
<evidence type="ECO:0000256" key="7">
    <source>
        <dbReference type="SAM" id="MobiDB-lite"/>
    </source>
</evidence>
<keyword evidence="4" id="KW-0732">Signal</keyword>
<dbReference type="InterPro" id="IPR032800">
    <property type="entry name" value="TRP_N"/>
</dbReference>
<feature type="transmembrane region" description="Helical" evidence="8">
    <location>
        <begin position="554"/>
        <end position="575"/>
    </location>
</feature>
<evidence type="ECO:0000256" key="3">
    <source>
        <dbReference type="ARBA" id="ARBA00022692"/>
    </source>
</evidence>
<dbReference type="SMART" id="SM01320">
    <property type="entry name" value="TRP_N"/>
    <property type="match status" value="1"/>
</dbReference>
<evidence type="ECO:0000256" key="2">
    <source>
        <dbReference type="ARBA" id="ARBA00010642"/>
    </source>
</evidence>
<reference evidence="10 11" key="1">
    <citation type="journal article" date="2016" name="Genome Biol. Evol.">
        <title>Divergent and convergent evolution of fungal pathogenicity.</title>
        <authorList>
            <person name="Shang Y."/>
            <person name="Xiao G."/>
            <person name="Zheng P."/>
            <person name="Cen K."/>
            <person name="Zhan S."/>
            <person name="Wang C."/>
        </authorList>
    </citation>
    <scope>NUCLEOTIDE SEQUENCE [LARGE SCALE GENOMIC DNA]</scope>
    <source>
        <strain evidence="10 11">ARSEF 7405</strain>
    </source>
</reference>
<feature type="compositionally biased region" description="Low complexity" evidence="7">
    <location>
        <begin position="1277"/>
        <end position="1296"/>
    </location>
</feature>
<feature type="compositionally biased region" description="Polar residues" evidence="7">
    <location>
        <begin position="1091"/>
        <end position="1108"/>
    </location>
</feature>
<dbReference type="VEuPathDB" id="FungiDB:AAP_04181"/>
<dbReference type="GO" id="GO:0055085">
    <property type="term" value="P:transmembrane transport"/>
    <property type="evidence" value="ECO:0007669"/>
    <property type="project" value="TreeGrafter"/>
</dbReference>
<evidence type="ECO:0000256" key="6">
    <source>
        <dbReference type="ARBA" id="ARBA00023136"/>
    </source>
</evidence>
<feature type="compositionally biased region" description="Basic and acidic residues" evidence="7">
    <location>
        <begin position="1384"/>
        <end position="1394"/>
    </location>
</feature>
<dbReference type="Proteomes" id="UP000242877">
    <property type="component" value="Unassembled WGS sequence"/>
</dbReference>
<evidence type="ECO:0000313" key="11">
    <source>
        <dbReference type="Proteomes" id="UP000242877"/>
    </source>
</evidence>
<dbReference type="Pfam" id="PF06011">
    <property type="entry name" value="TRP"/>
    <property type="match status" value="1"/>
</dbReference>
<feature type="region of interest" description="Disordered" evidence="7">
    <location>
        <begin position="762"/>
        <end position="795"/>
    </location>
</feature>
<sequence length="1435" mass="153230">MDPLPSAIASRSLPQRHRFRLRHPILHTTLLLLVQFLLISPTIAGFVQFENCLSDSTISSDPPQLQFTPRFVWASIDSKTSKSLSVTVYGNVSGTSVNPSTSEVLPPPGDPAWKDNSKTLGKIVNTDGNYTTLFAKYYALGKNIGNAKPSPFCQNMVQGSCPISPVFDSNDSDFSILPAFRVSYDMPGTYSFSTVYPNFRVLSGDESHTLLSCVTAEITPDLGPKVANTLTYFPVATLIVVAIANLFAAIASPWGSSDPFHFTSNYGRDEDLLRLVTPTFSDCLQYLQFMVLAGSLSLNYPGFYQPAVSHSSWSALLFNQSFVSNDAGRPALSDGVYDIDKGPGMKGLDIMAQLCGLSSGRDIWAGFVIWLLVTMGAAIVISQLFVAFRWLSLSASGDRDHSLRSLNLPFTAGNVLRVIVNFFLLPAIALSLFQLVKTKSSPAASVVFAVILLLILLGGIGYILFLIRRTKPQSYLFDDLSTALLFGPLYNTYTDESASFFTILVTTLTFIKGIAIGAVQASGIAQLVLLAISEIALVITIMAFRPYAHATHMNLYYMFIATIRFLTIILSVAFIPALDVSESVRGWIGYVNLGLHTFVLMVGFLLNAFQTLIEVGLRLCGAGGDSSDPRRGGLAMVLGMRQLSRRTTHAPHHSINSAAEILVRPSGQFDPDDSRHSRSLSAGSTLLLGRNSGLPPGTGVESYDPTGTRSRTNSVGAARALTPSAASAIMQSTPSPIDSLPAAMAPASQRAMGLAALRSRDQEGGPFYRQPRPGPVRTFTRRRNGGDTVSGPEAMGMGSLVSDDGADLGNPPSGYLAAAHDDPEGDSALADDVMGAAAGRSGPPAKDYAIREADFYYRVRGPALSAKPTRKLKTGPANPIETNEGGVAAWFNKLFGSGKTKEKGKGFEVVRSHRALDVEDGIPGDESDKGESIHMSTRARSQPEQHEDDDEVQSVHDNVPIMDQKEDIPPESPYSLVTTDLFPEPYHDEPFGPGKGLQRNFSRSEAGSIRYDPGRQMSTRSNHNRASVLHEVDEDSDHHAESGSQEMKPFTDLSTSNDDICDQSDKGPISRSTLPVLPDVEHVDAIELPSRFNSTSSTASGPTRTNPSAFIPPPPSGSQPPLPLPAPPSSAVHRPSASELSRNASLLSRAPTIPRRSSKRTPSGNIIEDFLKASPPLPSVPTSYQSQLQPQADENNVNRGIVEVTGPPNEPAFTNDRMASATPSQPDLLSDHGGQPRFPFLGASSIDRSESKSDRSEGELTADSMSSSTGGPLKHFATSAAAAAAAAERQASGAYSDAASPPMQSPITAPYNGPVSSPAFRSASGGARPPNPLSLGAGPTSVPAEHSTPRLSLSSLGSMRTPSSSINPAASNMYAYLPQVPGSHHREVSQHRASDGYVHSSSHTSPVDLSGSRAEVVSADDVSTRAQTPSDGLQR</sequence>
<proteinExistence type="inferred from homology"/>
<feature type="compositionally biased region" description="Polar residues" evidence="7">
    <location>
        <begin position="1424"/>
        <end position="1435"/>
    </location>
</feature>
<evidence type="ECO:0000256" key="8">
    <source>
        <dbReference type="SAM" id="Phobius"/>
    </source>
</evidence>
<evidence type="ECO:0000256" key="5">
    <source>
        <dbReference type="ARBA" id="ARBA00022989"/>
    </source>
</evidence>
<accession>A0A166NG96</accession>
<dbReference type="OrthoDB" id="5312224at2759"/>
<feature type="compositionally biased region" description="Basic and acidic residues" evidence="7">
    <location>
        <begin position="1247"/>
        <end position="1258"/>
    </location>
</feature>
<gene>
    <name evidence="10" type="ORF">AAP_04181</name>
</gene>